<dbReference type="SMART" id="SM00915">
    <property type="entry name" value="Jacalin"/>
    <property type="match status" value="2"/>
</dbReference>
<name>A0AAU9MY43_9ASTR</name>
<dbReference type="InterPro" id="IPR008271">
    <property type="entry name" value="Ser/Thr_kinase_AS"/>
</dbReference>
<keyword evidence="3" id="KW-0808">Transferase</keyword>
<dbReference type="Gene3D" id="3.30.200.20">
    <property type="entry name" value="Phosphorylase Kinase, domain 1"/>
    <property type="match status" value="1"/>
</dbReference>
<reference evidence="10 11" key="1">
    <citation type="submission" date="2022-01" db="EMBL/GenBank/DDBJ databases">
        <authorList>
            <person name="Xiong W."/>
            <person name="Schranz E."/>
        </authorList>
    </citation>
    <scope>NUCLEOTIDE SEQUENCE [LARGE SCALE GENOMIC DNA]</scope>
</reference>
<protein>
    <recommendedName>
        <fullName evidence="12">Jacalin-like lectin domain-containing protein</fullName>
    </recommendedName>
</protein>
<dbReference type="InterPro" id="IPR011009">
    <property type="entry name" value="Kinase-like_dom_sf"/>
</dbReference>
<evidence type="ECO:0000256" key="4">
    <source>
        <dbReference type="ARBA" id="ARBA00022734"/>
    </source>
</evidence>
<evidence type="ECO:0000256" key="5">
    <source>
        <dbReference type="ARBA" id="ARBA00022741"/>
    </source>
</evidence>
<keyword evidence="6" id="KW-0418">Kinase</keyword>
<dbReference type="Proteomes" id="UP001157418">
    <property type="component" value="Unassembled WGS sequence"/>
</dbReference>
<dbReference type="GO" id="GO:0004674">
    <property type="term" value="F:protein serine/threonine kinase activity"/>
    <property type="evidence" value="ECO:0007669"/>
    <property type="project" value="UniProtKB-KW"/>
</dbReference>
<feature type="domain" description="Jacalin-type lectin" evidence="9">
    <location>
        <begin position="310"/>
        <end position="454"/>
    </location>
</feature>
<proteinExistence type="inferred from homology"/>
<dbReference type="PROSITE" id="PS00108">
    <property type="entry name" value="PROTEIN_KINASE_ST"/>
    <property type="match status" value="1"/>
</dbReference>
<evidence type="ECO:0008006" key="12">
    <source>
        <dbReference type="Google" id="ProtNLM"/>
    </source>
</evidence>
<dbReference type="CDD" id="cd09612">
    <property type="entry name" value="Jacalin"/>
    <property type="match status" value="2"/>
</dbReference>
<evidence type="ECO:0000259" key="8">
    <source>
        <dbReference type="PROSITE" id="PS50011"/>
    </source>
</evidence>
<dbReference type="InterPro" id="IPR000719">
    <property type="entry name" value="Prot_kinase_dom"/>
</dbReference>
<evidence type="ECO:0000256" key="7">
    <source>
        <dbReference type="ARBA" id="ARBA00022840"/>
    </source>
</evidence>
<dbReference type="Pfam" id="PF07714">
    <property type="entry name" value="PK_Tyr_Ser-Thr"/>
    <property type="match status" value="1"/>
</dbReference>
<dbReference type="AlphaFoldDB" id="A0AAU9MY43"/>
<accession>A0AAU9MY43</accession>
<dbReference type="GO" id="GO:0005524">
    <property type="term" value="F:ATP binding"/>
    <property type="evidence" value="ECO:0007669"/>
    <property type="project" value="UniProtKB-KW"/>
</dbReference>
<dbReference type="GO" id="GO:0004714">
    <property type="term" value="F:transmembrane receptor protein tyrosine kinase activity"/>
    <property type="evidence" value="ECO:0007669"/>
    <property type="project" value="InterPro"/>
</dbReference>
<evidence type="ECO:0000256" key="6">
    <source>
        <dbReference type="ARBA" id="ARBA00022777"/>
    </source>
</evidence>
<keyword evidence="7" id="KW-0067">ATP-binding</keyword>
<keyword evidence="2" id="KW-0723">Serine/threonine-protein kinase</keyword>
<dbReference type="GO" id="GO:0005886">
    <property type="term" value="C:plasma membrane"/>
    <property type="evidence" value="ECO:0007669"/>
    <property type="project" value="TreeGrafter"/>
</dbReference>
<dbReference type="SUPFAM" id="SSF51101">
    <property type="entry name" value="Mannose-binding lectins"/>
    <property type="match status" value="2"/>
</dbReference>
<sequence length="610" mass="68396">MSLMEGVQHLKIPLKDIKLATNNFGDDNFIAQGGFGKVYLGQITLSGQSITVAIKRLDRRLGQGDREFLMEIQMLSRYKHKNLISLIGFCDEGGESILVYEHAKHGSLDRYLSYSNLSWIQRLQISLGAAHGFNYLHNDVGLQHRVLHRDIKSSNILLNENWEAKISDFGLSKIGPSNVEFTFLVTNACGTFGYVDPQYVRTGILTKESDVYSFGVVLFEILCGRLALIDRYQDERRFLSSLAQVCCEDNRLDEIIDPNLMNQMKVCSLKLFSMAAYQCLRDNRSERPTMGWIVEKLEKALELQASSKGFIRVGTWGRSGNPPNQWSFELEKDHKLVKITIDHGNVIYSLMFTSEFRGVFYNSEKYGGWAGGETVSEVIFEGDEEIIGINGTIGSRDGFTIISSLSFQTNKRTHGPFGRVTKVVFSIPWDKGGLVGFYGVAGYYIDSFGIYVKPNEEIIRVGTWGKTGTGSPQNIWYLQLETHQHLKMITIDHGDLIYSLIFTTQYRGVTHTYEKAGGWNGGETVSEVIFDWNEEISAINGTISLSRGNDPGHIVISSISFVTNKKTHGPYGNVRGKSFMVSFDDGSFAGLYGLAGYYIDSIGVYLKTIL</sequence>
<dbReference type="GO" id="GO:0009506">
    <property type="term" value="C:plasmodesma"/>
    <property type="evidence" value="ECO:0007669"/>
    <property type="project" value="TreeGrafter"/>
</dbReference>
<dbReference type="InterPro" id="IPR033734">
    <property type="entry name" value="Jacalin-like_lectin_dom_plant"/>
</dbReference>
<evidence type="ECO:0000313" key="11">
    <source>
        <dbReference type="Proteomes" id="UP001157418"/>
    </source>
</evidence>
<dbReference type="PANTHER" id="PTHR27003:SF392">
    <property type="entry name" value="JACALIN-LIKE LECTIN DOMAIN-CONTAINING PROTEIN-RELATED"/>
    <property type="match status" value="1"/>
</dbReference>
<evidence type="ECO:0000256" key="3">
    <source>
        <dbReference type="ARBA" id="ARBA00022679"/>
    </source>
</evidence>
<feature type="domain" description="Protein kinase" evidence="8">
    <location>
        <begin position="24"/>
        <end position="301"/>
    </location>
</feature>
<evidence type="ECO:0000256" key="1">
    <source>
        <dbReference type="ARBA" id="ARBA00006568"/>
    </source>
</evidence>
<organism evidence="10 11">
    <name type="scientific">Lactuca virosa</name>
    <dbReference type="NCBI Taxonomy" id="75947"/>
    <lineage>
        <taxon>Eukaryota</taxon>
        <taxon>Viridiplantae</taxon>
        <taxon>Streptophyta</taxon>
        <taxon>Embryophyta</taxon>
        <taxon>Tracheophyta</taxon>
        <taxon>Spermatophyta</taxon>
        <taxon>Magnoliopsida</taxon>
        <taxon>eudicotyledons</taxon>
        <taxon>Gunneridae</taxon>
        <taxon>Pentapetalae</taxon>
        <taxon>asterids</taxon>
        <taxon>campanulids</taxon>
        <taxon>Asterales</taxon>
        <taxon>Asteraceae</taxon>
        <taxon>Cichorioideae</taxon>
        <taxon>Cichorieae</taxon>
        <taxon>Lactucinae</taxon>
        <taxon>Lactuca</taxon>
    </lineage>
</organism>
<keyword evidence="11" id="KW-1185">Reference proteome</keyword>
<dbReference type="InterPro" id="IPR001245">
    <property type="entry name" value="Ser-Thr/Tyr_kinase_cat_dom"/>
</dbReference>
<comment type="caution">
    <text evidence="10">The sequence shown here is derived from an EMBL/GenBank/DDBJ whole genome shotgun (WGS) entry which is preliminary data.</text>
</comment>
<dbReference type="FunFam" id="3.30.200.20:FF:000039">
    <property type="entry name" value="receptor-like protein kinase FERONIA"/>
    <property type="match status" value="1"/>
</dbReference>
<gene>
    <name evidence="10" type="ORF">LVIROSA_LOCUS19600</name>
</gene>
<dbReference type="EMBL" id="CAKMRJ010003334">
    <property type="protein sequence ID" value="CAH1432983.1"/>
    <property type="molecule type" value="Genomic_DNA"/>
</dbReference>
<dbReference type="InterPro" id="IPR001229">
    <property type="entry name" value="Jacalin-like_lectin_dom"/>
</dbReference>
<feature type="domain" description="Jacalin-type lectin" evidence="9">
    <location>
        <begin position="458"/>
        <end position="608"/>
    </location>
</feature>
<evidence type="ECO:0000256" key="2">
    <source>
        <dbReference type="ARBA" id="ARBA00022527"/>
    </source>
</evidence>
<dbReference type="SUPFAM" id="SSF56112">
    <property type="entry name" value="Protein kinase-like (PK-like)"/>
    <property type="match status" value="1"/>
</dbReference>
<dbReference type="GO" id="GO:0030246">
    <property type="term" value="F:carbohydrate binding"/>
    <property type="evidence" value="ECO:0007669"/>
    <property type="project" value="UniProtKB-KW"/>
</dbReference>
<dbReference type="PROSITE" id="PS50011">
    <property type="entry name" value="PROTEIN_KINASE_DOM"/>
    <property type="match status" value="1"/>
</dbReference>
<dbReference type="SMART" id="SM00220">
    <property type="entry name" value="S_TKc"/>
    <property type="match status" value="1"/>
</dbReference>
<dbReference type="Gene3D" id="2.100.10.30">
    <property type="entry name" value="Jacalin-like lectin domain"/>
    <property type="match status" value="2"/>
</dbReference>
<keyword evidence="4" id="KW-0430">Lectin</keyword>
<evidence type="ECO:0000313" key="10">
    <source>
        <dbReference type="EMBL" id="CAH1432983.1"/>
    </source>
</evidence>
<evidence type="ECO:0000259" key="9">
    <source>
        <dbReference type="PROSITE" id="PS51752"/>
    </source>
</evidence>
<dbReference type="InterPro" id="IPR036404">
    <property type="entry name" value="Jacalin-like_lectin_dom_sf"/>
</dbReference>
<comment type="similarity">
    <text evidence="1">Belongs to the jacalin lectin family.</text>
</comment>
<dbReference type="PANTHER" id="PTHR27003">
    <property type="entry name" value="OS07G0166700 PROTEIN"/>
    <property type="match status" value="1"/>
</dbReference>
<dbReference type="InterPro" id="IPR045272">
    <property type="entry name" value="ANXUR1/2-like"/>
</dbReference>
<dbReference type="Gene3D" id="1.10.510.10">
    <property type="entry name" value="Transferase(Phosphotransferase) domain 1"/>
    <property type="match status" value="1"/>
</dbReference>
<dbReference type="Pfam" id="PF01419">
    <property type="entry name" value="Jacalin"/>
    <property type="match status" value="2"/>
</dbReference>
<dbReference type="PROSITE" id="PS51752">
    <property type="entry name" value="JACALIN_LECTIN"/>
    <property type="match status" value="2"/>
</dbReference>
<keyword evidence="5" id="KW-0547">Nucleotide-binding</keyword>